<dbReference type="EMBL" id="HBUF01597411">
    <property type="protein sequence ID" value="CAG6775140.1"/>
    <property type="molecule type" value="Transcribed_RNA"/>
</dbReference>
<name>A0A8D8VDJ1_9HEMI</name>
<dbReference type="EMBL" id="HBUF01362287">
    <property type="protein sequence ID" value="CAG6721530.1"/>
    <property type="molecule type" value="Transcribed_RNA"/>
</dbReference>
<dbReference type="EMBL" id="HBUF01212173">
    <property type="protein sequence ID" value="CAG6665899.1"/>
    <property type="molecule type" value="Transcribed_RNA"/>
</dbReference>
<dbReference type="EMBL" id="HBUF01362288">
    <property type="protein sequence ID" value="CAG6721531.1"/>
    <property type="molecule type" value="Transcribed_RNA"/>
</dbReference>
<dbReference type="AlphaFoldDB" id="A0A8D8VDJ1"/>
<sequence length="150" mass="17538">MMIADYITALNVVRDYILTTDCEQHLWTSAMNYKCDNVPLVVAYIDKMLYHMGGNLPPGSVDIHYDDRMGLFDIKFAEKSSHIHPDLGEAFLIHFDKILFPGPYMMSMADVLHIRNRLDPRIPVRMMLYNIVLMDFEIRPLYVTNWEPPE</sequence>
<evidence type="ECO:0000313" key="1">
    <source>
        <dbReference type="EMBL" id="CAG6721529.1"/>
    </source>
</evidence>
<dbReference type="EMBL" id="HBUF01362286">
    <property type="protein sequence ID" value="CAG6721529.1"/>
    <property type="molecule type" value="Transcribed_RNA"/>
</dbReference>
<proteinExistence type="predicted"/>
<dbReference type="EMBL" id="HBUF01212172">
    <property type="protein sequence ID" value="CAG6665898.1"/>
    <property type="molecule type" value="Transcribed_RNA"/>
</dbReference>
<dbReference type="EMBL" id="HBUF01362289">
    <property type="protein sequence ID" value="CAG6721532.1"/>
    <property type="molecule type" value="Transcribed_RNA"/>
</dbReference>
<organism evidence="1">
    <name type="scientific">Cacopsylla melanoneura</name>
    <dbReference type="NCBI Taxonomy" id="428564"/>
    <lineage>
        <taxon>Eukaryota</taxon>
        <taxon>Metazoa</taxon>
        <taxon>Ecdysozoa</taxon>
        <taxon>Arthropoda</taxon>
        <taxon>Hexapoda</taxon>
        <taxon>Insecta</taxon>
        <taxon>Pterygota</taxon>
        <taxon>Neoptera</taxon>
        <taxon>Paraneoptera</taxon>
        <taxon>Hemiptera</taxon>
        <taxon>Sternorrhyncha</taxon>
        <taxon>Psylloidea</taxon>
        <taxon>Psyllidae</taxon>
        <taxon>Psyllinae</taxon>
        <taxon>Cacopsylla</taxon>
    </lineage>
</organism>
<accession>A0A8D8VDJ1</accession>
<dbReference type="EMBL" id="HBUF01597410">
    <property type="protein sequence ID" value="CAG6775139.1"/>
    <property type="molecule type" value="Transcribed_RNA"/>
</dbReference>
<reference evidence="1" key="1">
    <citation type="submission" date="2021-05" db="EMBL/GenBank/DDBJ databases">
        <authorList>
            <person name="Alioto T."/>
            <person name="Alioto T."/>
            <person name="Gomez Garrido J."/>
        </authorList>
    </citation>
    <scope>NUCLEOTIDE SEQUENCE</scope>
</reference>
<dbReference type="EMBL" id="HBUF01597412">
    <property type="protein sequence ID" value="CAG6775141.1"/>
    <property type="molecule type" value="Transcribed_RNA"/>
</dbReference>
<protein>
    <submittedName>
        <fullName evidence="1">Uncharacterized protein</fullName>
    </submittedName>
</protein>
<dbReference type="EMBL" id="HBUF01362290">
    <property type="protein sequence ID" value="CAG6721533.1"/>
    <property type="molecule type" value="Transcribed_RNA"/>
</dbReference>
<dbReference type="EMBL" id="HBUF01597409">
    <property type="protein sequence ID" value="CAG6775138.1"/>
    <property type="molecule type" value="Transcribed_RNA"/>
</dbReference>
<dbReference type="EMBL" id="HBUF01212174">
    <property type="protein sequence ID" value="CAG6665900.1"/>
    <property type="molecule type" value="Transcribed_RNA"/>
</dbReference>